<dbReference type="Proteomes" id="UP000027601">
    <property type="component" value="Unassembled WGS sequence"/>
</dbReference>
<dbReference type="InterPro" id="IPR039561">
    <property type="entry name" value="Peptidase_M15C"/>
</dbReference>
<feature type="domain" description="Peptidase M15C" evidence="1">
    <location>
        <begin position="47"/>
        <end position="103"/>
    </location>
</feature>
<name>A0A069D6T6_9BACE</name>
<evidence type="ECO:0000313" key="3">
    <source>
        <dbReference type="Proteomes" id="UP000027601"/>
    </source>
</evidence>
<dbReference type="GO" id="GO:0008233">
    <property type="term" value="F:peptidase activity"/>
    <property type="evidence" value="ECO:0007669"/>
    <property type="project" value="InterPro"/>
</dbReference>
<dbReference type="AlphaFoldDB" id="A0A069D6T6"/>
<dbReference type="CDD" id="cd14845">
    <property type="entry name" value="L-Ala-D-Glu_peptidase_like"/>
    <property type="match status" value="1"/>
</dbReference>
<dbReference type="eggNOG" id="COG1876">
    <property type="taxonomic scope" value="Bacteria"/>
</dbReference>
<dbReference type="STRING" id="1121097.GCA_000428125_02084"/>
<reference evidence="2 3" key="1">
    <citation type="journal article" date="2015" name="Microbes Environ.">
        <title>Distribution and evolution of nitrogen fixation genes in the phylum bacteroidetes.</title>
        <authorList>
            <person name="Inoue J."/>
            <person name="Oshima K."/>
            <person name="Suda W."/>
            <person name="Sakamoto M."/>
            <person name="Iino T."/>
            <person name="Noda S."/>
            <person name="Hongoh Y."/>
            <person name="Hattori M."/>
            <person name="Ohkuma M."/>
        </authorList>
    </citation>
    <scope>NUCLEOTIDE SEQUENCE [LARGE SCALE GENOMIC DNA]</scope>
    <source>
        <strain evidence="2 3">JCM 15093</strain>
    </source>
</reference>
<keyword evidence="3" id="KW-1185">Reference proteome</keyword>
<protein>
    <submittedName>
        <fullName evidence="2">L-alanoyl-D-glutamate peptidase</fullName>
    </submittedName>
</protein>
<sequence length="125" mass="14343">MKSFVLKAKYRYNIDLRVTDGFRSVEEQDKLYAKGRTALGSIVTKARGGCSNYNFGLAIDIVPIENGKLNWETNNWDIIGRIGESRGLEWGGRWKFLDRSHFQNLQGRTLQQLRTLPKKKGLPIL</sequence>
<proteinExistence type="predicted"/>
<dbReference type="Gene3D" id="3.30.1380.10">
    <property type="match status" value="1"/>
</dbReference>
<evidence type="ECO:0000259" key="1">
    <source>
        <dbReference type="Pfam" id="PF13539"/>
    </source>
</evidence>
<dbReference type="EMBL" id="BAJS01000038">
    <property type="protein sequence ID" value="GAK38107.1"/>
    <property type="molecule type" value="Genomic_DNA"/>
</dbReference>
<dbReference type="Pfam" id="PF13539">
    <property type="entry name" value="Peptidase_M15_4"/>
    <property type="match status" value="1"/>
</dbReference>
<dbReference type="InterPro" id="IPR009045">
    <property type="entry name" value="Zn_M74/Hedgehog-like"/>
</dbReference>
<accession>A0A069D6T6</accession>
<comment type="caution">
    <text evidence="2">The sequence shown here is derived from an EMBL/GenBank/DDBJ whole genome shotgun (WGS) entry which is preliminary data.</text>
</comment>
<dbReference type="OrthoDB" id="9799970at2"/>
<dbReference type="SUPFAM" id="SSF55166">
    <property type="entry name" value="Hedgehog/DD-peptidase"/>
    <property type="match status" value="1"/>
</dbReference>
<evidence type="ECO:0000313" key="2">
    <source>
        <dbReference type="EMBL" id="GAK38107.1"/>
    </source>
</evidence>
<gene>
    <name evidence="2" type="ORF">JCM15093_3406</name>
</gene>
<organism evidence="2 3">
    <name type="scientific">Bacteroides graminisolvens DSM 19988 = JCM 15093</name>
    <dbReference type="NCBI Taxonomy" id="1121097"/>
    <lineage>
        <taxon>Bacteria</taxon>
        <taxon>Pseudomonadati</taxon>
        <taxon>Bacteroidota</taxon>
        <taxon>Bacteroidia</taxon>
        <taxon>Bacteroidales</taxon>
        <taxon>Bacteroidaceae</taxon>
        <taxon>Bacteroides</taxon>
    </lineage>
</organism>